<dbReference type="EMBL" id="KV419410">
    <property type="protein sequence ID" value="KZS92551.1"/>
    <property type="molecule type" value="Genomic_DNA"/>
</dbReference>
<sequence>MSPDHVPNSDAIVSLEVTDRSRARSPGRRHQARVARRSRSCSRSLSPRRTRSCSPYRSRRHHRRKSGSREMLSARRRSCSRESGQTSRHRRVAGYPDNALEEQHGHPISRQPRRDSFSSIHPSESASNVPDNEAKYFTQQLRAVQDQ</sequence>
<evidence type="ECO:0000256" key="1">
    <source>
        <dbReference type="SAM" id="MobiDB-lite"/>
    </source>
</evidence>
<evidence type="ECO:0000313" key="3">
    <source>
        <dbReference type="Proteomes" id="UP000076722"/>
    </source>
</evidence>
<feature type="compositionally biased region" description="Polar residues" evidence="1">
    <location>
        <begin position="117"/>
        <end position="130"/>
    </location>
</feature>
<name>A0A164TQ14_9AGAM</name>
<evidence type="ECO:0000313" key="2">
    <source>
        <dbReference type="EMBL" id="KZS92551.1"/>
    </source>
</evidence>
<reference evidence="2 3" key="1">
    <citation type="journal article" date="2016" name="Mol. Biol. Evol.">
        <title>Comparative Genomics of Early-Diverging Mushroom-Forming Fungi Provides Insights into the Origins of Lignocellulose Decay Capabilities.</title>
        <authorList>
            <person name="Nagy L.G."/>
            <person name="Riley R."/>
            <person name="Tritt A."/>
            <person name="Adam C."/>
            <person name="Daum C."/>
            <person name="Floudas D."/>
            <person name="Sun H."/>
            <person name="Yadav J.S."/>
            <person name="Pangilinan J."/>
            <person name="Larsson K.H."/>
            <person name="Matsuura K."/>
            <person name="Barry K."/>
            <person name="Labutti K."/>
            <person name="Kuo R."/>
            <person name="Ohm R.A."/>
            <person name="Bhattacharya S.S."/>
            <person name="Shirouzu T."/>
            <person name="Yoshinaga Y."/>
            <person name="Martin F.M."/>
            <person name="Grigoriev I.V."/>
            <person name="Hibbett D.S."/>
        </authorList>
    </citation>
    <scope>NUCLEOTIDE SEQUENCE [LARGE SCALE GENOMIC DNA]</scope>
    <source>
        <strain evidence="2 3">HHB9708</strain>
    </source>
</reference>
<proteinExistence type="predicted"/>
<dbReference type="AlphaFoldDB" id="A0A164TQ14"/>
<organism evidence="2 3">
    <name type="scientific">Sistotremastrum niveocremeum HHB9708</name>
    <dbReference type="NCBI Taxonomy" id="1314777"/>
    <lineage>
        <taxon>Eukaryota</taxon>
        <taxon>Fungi</taxon>
        <taxon>Dikarya</taxon>
        <taxon>Basidiomycota</taxon>
        <taxon>Agaricomycotina</taxon>
        <taxon>Agaricomycetes</taxon>
        <taxon>Sistotremastrales</taxon>
        <taxon>Sistotremastraceae</taxon>
        <taxon>Sertulicium</taxon>
        <taxon>Sertulicium niveocremeum</taxon>
    </lineage>
</organism>
<accession>A0A164TQ14</accession>
<protein>
    <submittedName>
        <fullName evidence="2">Uncharacterized protein</fullName>
    </submittedName>
</protein>
<keyword evidence="3" id="KW-1185">Reference proteome</keyword>
<feature type="compositionally biased region" description="Basic residues" evidence="1">
    <location>
        <begin position="23"/>
        <end position="66"/>
    </location>
</feature>
<gene>
    <name evidence="2" type="ORF">SISNIDRAFT_118887</name>
</gene>
<feature type="region of interest" description="Disordered" evidence="1">
    <location>
        <begin position="1"/>
        <end position="133"/>
    </location>
</feature>
<dbReference type="Proteomes" id="UP000076722">
    <property type="component" value="Unassembled WGS sequence"/>
</dbReference>